<comment type="caution">
    <text evidence="3">The sequence shown here is derived from an EMBL/GenBank/DDBJ whole genome shotgun (WGS) entry which is preliminary data.</text>
</comment>
<evidence type="ECO:0000313" key="4">
    <source>
        <dbReference type="Proteomes" id="UP001159363"/>
    </source>
</evidence>
<dbReference type="EMBL" id="JARBHB010000002">
    <property type="protein sequence ID" value="KAJ8892968.1"/>
    <property type="molecule type" value="Genomic_DNA"/>
</dbReference>
<evidence type="ECO:0000259" key="2">
    <source>
        <dbReference type="PROSITE" id="PS51031"/>
    </source>
</evidence>
<protein>
    <recommendedName>
        <fullName evidence="2">BESS domain-containing protein</fullName>
    </recommendedName>
</protein>
<evidence type="ECO:0000256" key="1">
    <source>
        <dbReference type="PROSITE-ProRule" id="PRU00371"/>
    </source>
</evidence>
<evidence type="ECO:0000313" key="3">
    <source>
        <dbReference type="EMBL" id="KAJ8892968.1"/>
    </source>
</evidence>
<keyword evidence="4" id="KW-1185">Reference proteome</keyword>
<sequence length="229" mass="25561">MEQWLLELDHKGIAASTLREPSAPPFLLHHSGHAATGKTAAKQQCVVDNVAHCSLPAGNAMDAEMDVEIFIEELIEFKNTPAPKPVPQQMDDDRSFFDSLLPALRSPHLHARLEFRSEVLEVLCRFVTRVHQYPGPQEENVFQPSFRCQEYTNYSAASPVSSISHRSTTPMQYTHANAVGDSDHSMDLFSTGIICKLMRPLKKKSNESALEIEPANGWAQLCQSSDLEM</sequence>
<feature type="domain" description="BESS" evidence="2">
    <location>
        <begin position="90"/>
        <end position="129"/>
    </location>
</feature>
<organism evidence="3 4">
    <name type="scientific">Dryococelus australis</name>
    <dbReference type="NCBI Taxonomy" id="614101"/>
    <lineage>
        <taxon>Eukaryota</taxon>
        <taxon>Metazoa</taxon>
        <taxon>Ecdysozoa</taxon>
        <taxon>Arthropoda</taxon>
        <taxon>Hexapoda</taxon>
        <taxon>Insecta</taxon>
        <taxon>Pterygota</taxon>
        <taxon>Neoptera</taxon>
        <taxon>Polyneoptera</taxon>
        <taxon>Phasmatodea</taxon>
        <taxon>Verophasmatodea</taxon>
        <taxon>Anareolatae</taxon>
        <taxon>Phasmatidae</taxon>
        <taxon>Eurycanthinae</taxon>
        <taxon>Dryococelus</taxon>
    </lineage>
</organism>
<dbReference type="PROSITE" id="PS51031">
    <property type="entry name" value="BESS"/>
    <property type="match status" value="1"/>
</dbReference>
<dbReference type="Proteomes" id="UP001159363">
    <property type="component" value="Chromosome 2"/>
</dbReference>
<accession>A0ABQ9I8K5</accession>
<comment type="subcellular location">
    <subcellularLocation>
        <location evidence="1">Nucleus</location>
    </subcellularLocation>
</comment>
<name>A0ABQ9I8K5_9NEOP</name>
<dbReference type="InterPro" id="IPR004210">
    <property type="entry name" value="BESS_motif"/>
</dbReference>
<reference evidence="3 4" key="1">
    <citation type="submission" date="2023-02" db="EMBL/GenBank/DDBJ databases">
        <title>LHISI_Scaffold_Assembly.</title>
        <authorList>
            <person name="Stuart O.P."/>
            <person name="Cleave R."/>
            <person name="Magrath M.J.L."/>
            <person name="Mikheyev A.S."/>
        </authorList>
    </citation>
    <scope>NUCLEOTIDE SEQUENCE [LARGE SCALE GENOMIC DNA]</scope>
    <source>
        <strain evidence="3">Daus_M_001</strain>
        <tissue evidence="3">Leg muscle</tissue>
    </source>
</reference>
<gene>
    <name evidence="3" type="ORF">PR048_005549</name>
</gene>
<dbReference type="Pfam" id="PF02944">
    <property type="entry name" value="BESS"/>
    <property type="match status" value="1"/>
</dbReference>
<proteinExistence type="predicted"/>
<keyword evidence="1" id="KW-0539">Nucleus</keyword>